<feature type="compositionally biased region" description="Low complexity" evidence="1">
    <location>
        <begin position="118"/>
        <end position="137"/>
    </location>
</feature>
<dbReference type="Proteomes" id="UP000253472">
    <property type="component" value="Unassembled WGS sequence"/>
</dbReference>
<dbReference type="STRING" id="5486.A0A367YCD7"/>
<dbReference type="AlphaFoldDB" id="A0A367YCD7"/>
<dbReference type="OrthoDB" id="4022855at2759"/>
<proteinExistence type="predicted"/>
<evidence type="ECO:0000256" key="1">
    <source>
        <dbReference type="SAM" id="MobiDB-lite"/>
    </source>
</evidence>
<evidence type="ECO:0000313" key="3">
    <source>
        <dbReference type="EMBL" id="RCK63259.1"/>
    </source>
</evidence>
<feature type="signal peptide" evidence="2">
    <location>
        <begin position="1"/>
        <end position="20"/>
    </location>
</feature>
<reference evidence="3 4" key="1">
    <citation type="submission" date="2018-06" db="EMBL/GenBank/DDBJ databases">
        <title>Whole genome sequencing of Candida tropicalis (genome annotated by CSBL at Korea University).</title>
        <authorList>
            <person name="Ahn J."/>
        </authorList>
    </citation>
    <scope>NUCLEOTIDE SEQUENCE [LARGE SCALE GENOMIC DNA]</scope>
    <source>
        <strain evidence="3 4">ATCC 20962</strain>
    </source>
</reference>
<name>A0A367YCD7_9ASCO</name>
<evidence type="ECO:0000256" key="2">
    <source>
        <dbReference type="SAM" id="SignalP"/>
    </source>
</evidence>
<protein>
    <submittedName>
        <fullName evidence="3">Uncharacterized protein</fullName>
    </submittedName>
</protein>
<evidence type="ECO:0000313" key="4">
    <source>
        <dbReference type="Proteomes" id="UP000253472"/>
    </source>
</evidence>
<accession>A0A367YCD7</accession>
<keyword evidence="4" id="KW-1185">Reference proteome</keyword>
<sequence>MVNSKIYSLILLSLLSFARAQDEDPDTTTTITTTPVQEQTTTVGLQEDVIGTEYIFTDSNGVLTTTTVIGTTETNPYTLAPETTTEDPTTSTPATATDATSTASSSGAASSVPKDQFSSLSGSSSSQAGITTTSTTTEDSDETYSPPATSAAGNPYFTEIKIDVPPGVYSTSTMYTNTVLDSGKTAVLELVVLHTAVC</sequence>
<feature type="region of interest" description="Disordered" evidence="1">
    <location>
        <begin position="73"/>
        <end position="154"/>
    </location>
</feature>
<keyword evidence="2" id="KW-0732">Signal</keyword>
<organism evidence="3 4">
    <name type="scientific">Candida viswanathii</name>
    <dbReference type="NCBI Taxonomy" id="5486"/>
    <lineage>
        <taxon>Eukaryota</taxon>
        <taxon>Fungi</taxon>
        <taxon>Dikarya</taxon>
        <taxon>Ascomycota</taxon>
        <taxon>Saccharomycotina</taxon>
        <taxon>Pichiomycetes</taxon>
        <taxon>Debaryomycetaceae</taxon>
        <taxon>Candida/Lodderomyces clade</taxon>
        <taxon>Candida</taxon>
    </lineage>
</organism>
<feature type="compositionally biased region" description="Low complexity" evidence="1">
    <location>
        <begin position="73"/>
        <end position="111"/>
    </location>
</feature>
<dbReference type="EMBL" id="QLNQ01000024">
    <property type="protein sequence ID" value="RCK63259.1"/>
    <property type="molecule type" value="Genomic_DNA"/>
</dbReference>
<comment type="caution">
    <text evidence="3">The sequence shown here is derived from an EMBL/GenBank/DDBJ whole genome shotgun (WGS) entry which is preliminary data.</text>
</comment>
<feature type="chain" id="PRO_5016578822" evidence="2">
    <location>
        <begin position="21"/>
        <end position="198"/>
    </location>
</feature>
<gene>
    <name evidence="3" type="ORF">Cantr_09836</name>
</gene>